<protein>
    <submittedName>
        <fullName evidence="1">Uncharacterized protein</fullName>
    </submittedName>
</protein>
<accession>U2SKP2</accession>
<proteinExistence type="predicted"/>
<organism evidence="1 2">
    <name type="scientific">Propionibacterium acidifaciens F0233</name>
    <dbReference type="NCBI Taxonomy" id="553198"/>
    <lineage>
        <taxon>Bacteria</taxon>
        <taxon>Bacillati</taxon>
        <taxon>Actinomycetota</taxon>
        <taxon>Actinomycetes</taxon>
        <taxon>Propionibacteriales</taxon>
        <taxon>Propionibacteriaceae</taxon>
        <taxon>Propionibacterium</taxon>
    </lineage>
</organism>
<name>U2SKP2_9ACTN</name>
<dbReference type="AlphaFoldDB" id="U2SKP2"/>
<dbReference type="Proteomes" id="UP000017052">
    <property type="component" value="Unassembled WGS sequence"/>
</dbReference>
<sequence length="136" mass="15012">MVSARERLERVLPVPVSRFEVVDDFDHDRVPVLSAGTVTLEITGPFVGRQGHESLWDEMEPEELTAALKGFEGQRLRAVDSGEGWLHVGFTDGWIRVVATEWESWVMTLPGVTWMGHGRGAPSGPDGKWAFGDIGP</sequence>
<comment type="caution">
    <text evidence="1">The sequence shown here is derived from an EMBL/GenBank/DDBJ whole genome shotgun (WGS) entry which is preliminary data.</text>
</comment>
<gene>
    <name evidence="1" type="ORF">HMPREF0682_1633</name>
</gene>
<evidence type="ECO:0000313" key="2">
    <source>
        <dbReference type="Proteomes" id="UP000017052"/>
    </source>
</evidence>
<reference evidence="1" key="1">
    <citation type="submission" date="2013-08" db="EMBL/GenBank/DDBJ databases">
        <authorList>
            <person name="Durkin A.S."/>
            <person name="Haft D.R."/>
            <person name="McCorrison J."/>
            <person name="Torralba M."/>
            <person name="Gillis M."/>
            <person name="Haft D.H."/>
            <person name="Methe B."/>
            <person name="Sutton G."/>
            <person name="Nelson K.E."/>
        </authorList>
    </citation>
    <scope>NUCLEOTIDE SEQUENCE [LARGE SCALE GENOMIC DNA]</scope>
    <source>
        <strain evidence="1">F0233</strain>
    </source>
</reference>
<evidence type="ECO:0000313" key="1">
    <source>
        <dbReference type="EMBL" id="ERK63197.1"/>
    </source>
</evidence>
<dbReference type="EMBL" id="ACVN02000014">
    <property type="protein sequence ID" value="ERK63197.1"/>
    <property type="molecule type" value="Genomic_DNA"/>
</dbReference>
<keyword evidence="2" id="KW-1185">Reference proteome</keyword>